<sequence>MHPVRYDPLSSRLRKSRSPSQRHNSKIIHGPLRSLCLPRICELESISSVILVRQESPWDTYRRALTCDIAGQVFIDERRSRPSRVVAIRQYPKSNAVRLVHIFGMLYPSGLNLHLSRRLSAYNGAPGFLRRTVPNRSGIIVNYVSGREDTFLGYWQLTEEVLHGFRYLSSLGFIHRSFSCRSVLFGLDETIKISKSWFPLRKAYLLPTINMKVQVLGAMASLAIAAAAAPPSQQSTSME</sequence>
<protein>
    <recommendedName>
        <fullName evidence="4">Protein kinase domain-containing protein</fullName>
    </recommendedName>
</protein>
<dbReference type="EMBL" id="JAPQKO010000007">
    <property type="protein sequence ID" value="KAJ5152481.1"/>
    <property type="molecule type" value="Genomic_DNA"/>
</dbReference>
<gene>
    <name evidence="2" type="ORF">N7492_009761</name>
</gene>
<proteinExistence type="predicted"/>
<dbReference type="OrthoDB" id="4062651at2759"/>
<evidence type="ECO:0000256" key="1">
    <source>
        <dbReference type="SAM" id="MobiDB-lite"/>
    </source>
</evidence>
<dbReference type="Proteomes" id="UP001146351">
    <property type="component" value="Unassembled WGS sequence"/>
</dbReference>
<evidence type="ECO:0000313" key="2">
    <source>
        <dbReference type="EMBL" id="KAJ5152481.1"/>
    </source>
</evidence>
<organism evidence="2 3">
    <name type="scientific">Penicillium capsulatum</name>
    <dbReference type="NCBI Taxonomy" id="69766"/>
    <lineage>
        <taxon>Eukaryota</taxon>
        <taxon>Fungi</taxon>
        <taxon>Dikarya</taxon>
        <taxon>Ascomycota</taxon>
        <taxon>Pezizomycotina</taxon>
        <taxon>Eurotiomycetes</taxon>
        <taxon>Eurotiomycetidae</taxon>
        <taxon>Eurotiales</taxon>
        <taxon>Aspergillaceae</taxon>
        <taxon>Penicillium</taxon>
    </lineage>
</organism>
<accession>A0A9W9LE94</accession>
<name>A0A9W9LE94_9EURO</name>
<evidence type="ECO:0000313" key="3">
    <source>
        <dbReference type="Proteomes" id="UP001146351"/>
    </source>
</evidence>
<evidence type="ECO:0008006" key="4">
    <source>
        <dbReference type="Google" id="ProtNLM"/>
    </source>
</evidence>
<feature type="region of interest" description="Disordered" evidence="1">
    <location>
        <begin position="1"/>
        <end position="25"/>
    </location>
</feature>
<keyword evidence="3" id="KW-1185">Reference proteome</keyword>
<feature type="non-terminal residue" evidence="2">
    <location>
        <position position="239"/>
    </location>
</feature>
<dbReference type="AlphaFoldDB" id="A0A9W9LE94"/>
<comment type="caution">
    <text evidence="2">The sequence shown here is derived from an EMBL/GenBank/DDBJ whole genome shotgun (WGS) entry which is preliminary data.</text>
</comment>
<reference evidence="2" key="1">
    <citation type="submission" date="2022-11" db="EMBL/GenBank/DDBJ databases">
        <authorList>
            <person name="Petersen C."/>
        </authorList>
    </citation>
    <scope>NUCLEOTIDE SEQUENCE</scope>
    <source>
        <strain evidence="2">IBT 21917</strain>
    </source>
</reference>
<reference evidence="2" key="2">
    <citation type="journal article" date="2023" name="IMA Fungus">
        <title>Comparative genomic study of the Penicillium genus elucidates a diverse pangenome and 15 lateral gene transfer events.</title>
        <authorList>
            <person name="Petersen C."/>
            <person name="Sorensen T."/>
            <person name="Nielsen M.R."/>
            <person name="Sondergaard T.E."/>
            <person name="Sorensen J.L."/>
            <person name="Fitzpatrick D.A."/>
            <person name="Frisvad J.C."/>
            <person name="Nielsen K.L."/>
        </authorList>
    </citation>
    <scope>NUCLEOTIDE SEQUENCE</scope>
    <source>
        <strain evidence="2">IBT 21917</strain>
    </source>
</reference>